<name>A0A1J1GSJ4_PLAGA</name>
<keyword evidence="2" id="KW-1133">Transmembrane helix</keyword>
<reference evidence="3" key="1">
    <citation type="submission" date="2015-04" db="EMBL/GenBank/DDBJ databases">
        <authorList>
            <consortium name="Pathogen Informatics"/>
        </authorList>
    </citation>
    <scope>NUCLEOTIDE SEQUENCE [LARGE SCALE GENOMIC DNA]</scope>
    <source>
        <strain evidence="3">8A</strain>
    </source>
</reference>
<feature type="compositionally biased region" description="Low complexity" evidence="1">
    <location>
        <begin position="157"/>
        <end position="189"/>
    </location>
</feature>
<keyword evidence="2" id="KW-0812">Transmembrane</keyword>
<gene>
    <name evidence="3" type="ORF">PGAL8A_00264400</name>
</gene>
<sequence>MTIYIYFLVCIFQYFYSINFEIGKNNLKTELCLRSGRILSEKQQGTRSRNVRSTRDIKSNLKFWLDTIEEGLFDEIEKLTNNFTVSNVRNFSQWMNHKSNIITRALNRIPDPTAKKFLNETLTSWRKLTDDIILNQISDTYIDRYFPSNFTNLNGSSSPSALSSASPSTSTLSSVSAASSNSTSFSSPTQLPSLTTLSIFNSSPESTVSPTTTFPSTLDLSPTTSSNSHIHTTTSSTNDTSDLPTLHSTNETNSTAALTINSASVIPVNNSGGLTSTTCTGLLCSPAFVALPVSVALLGGVLFFVLLYKYTPVGKFLGRDNPKKKKGKKRLHEIPMERINSPKLLKAKKTENVKRSRLDSFLRAFGYNKKFPYIDEDVTSDQVI</sequence>
<feature type="region of interest" description="Disordered" evidence="1">
    <location>
        <begin position="203"/>
        <end position="249"/>
    </location>
</feature>
<keyword evidence="2" id="KW-0472">Membrane</keyword>
<dbReference type="AlphaFoldDB" id="A0A1J1GSJ4"/>
<organism evidence="3 4">
    <name type="scientific">Plasmodium gallinaceum</name>
    <dbReference type="NCBI Taxonomy" id="5849"/>
    <lineage>
        <taxon>Eukaryota</taxon>
        <taxon>Sar</taxon>
        <taxon>Alveolata</taxon>
        <taxon>Apicomplexa</taxon>
        <taxon>Aconoidasida</taxon>
        <taxon>Haemosporida</taxon>
        <taxon>Plasmodiidae</taxon>
        <taxon>Plasmodium</taxon>
        <taxon>Plasmodium (Haemamoeba)</taxon>
    </lineage>
</organism>
<accession>A0A1J1GSJ4</accession>
<proteinExistence type="predicted"/>
<protein>
    <submittedName>
        <fullName evidence="3">PIR-like protein</fullName>
    </submittedName>
</protein>
<evidence type="ECO:0000256" key="1">
    <source>
        <dbReference type="SAM" id="MobiDB-lite"/>
    </source>
</evidence>
<dbReference type="Proteomes" id="UP000220797">
    <property type="component" value="Unassembled WGS sequence"/>
</dbReference>
<feature type="transmembrane region" description="Helical" evidence="2">
    <location>
        <begin position="287"/>
        <end position="308"/>
    </location>
</feature>
<evidence type="ECO:0000256" key="2">
    <source>
        <dbReference type="SAM" id="Phobius"/>
    </source>
</evidence>
<feature type="compositionally biased region" description="Low complexity" evidence="1">
    <location>
        <begin position="203"/>
        <end position="246"/>
    </location>
</feature>
<dbReference type="GeneID" id="39731173"/>
<comment type="caution">
    <text evidence="3">The sequence shown here is derived from an EMBL/GenBank/DDBJ whole genome shotgun (WGS) entry which is preliminary data.</text>
</comment>
<evidence type="ECO:0000313" key="3">
    <source>
        <dbReference type="EMBL" id="CRG95239.1"/>
    </source>
</evidence>
<evidence type="ECO:0000313" key="4">
    <source>
        <dbReference type="Proteomes" id="UP000220797"/>
    </source>
</evidence>
<dbReference type="RefSeq" id="XP_028528051.1">
    <property type="nucleotide sequence ID" value="XM_028671394.1"/>
</dbReference>
<feature type="region of interest" description="Disordered" evidence="1">
    <location>
        <begin position="157"/>
        <end position="190"/>
    </location>
</feature>
<dbReference type="VEuPathDB" id="PlasmoDB:PGAL8A_00264400"/>
<dbReference type="EMBL" id="CVMV01000032">
    <property type="protein sequence ID" value="CRG95239.1"/>
    <property type="molecule type" value="Genomic_DNA"/>
</dbReference>
<keyword evidence="4" id="KW-1185">Reference proteome</keyword>